<dbReference type="AlphaFoldDB" id="A0ABD6HUD4"/>
<accession>A0ABD6HUD4</accession>
<dbReference type="RefSeq" id="WP_156866462.1">
    <property type="nucleotide sequence ID" value="NZ_JAOEGE010000001.1"/>
</dbReference>
<protein>
    <submittedName>
        <fullName evidence="1">Uncharacterized protein</fullName>
    </submittedName>
</protein>
<evidence type="ECO:0000313" key="2">
    <source>
        <dbReference type="Proteomes" id="UP000443014"/>
    </source>
</evidence>
<name>A0ABD6HUD4_SERMA</name>
<gene>
    <name evidence="1" type="ORF">GMA22_22685</name>
</gene>
<evidence type="ECO:0000313" key="1">
    <source>
        <dbReference type="EMBL" id="MVF06048.1"/>
    </source>
</evidence>
<proteinExistence type="predicted"/>
<dbReference type="Proteomes" id="UP000443014">
    <property type="component" value="Unassembled WGS sequence"/>
</dbReference>
<sequence length="223" mass="24752">MIHEFQVSGRDKIAECVQAEKYGFFSFGSYAIKPLELAAVILGVCSGRAETFPPEMSAAETHALKQPPSVKLKNNPIDDPLFYTIGEVIRKHTLNINERIQKELKTDKVLLLNPLDIILINESSHDYIKKEFCLEVTGKLASKSESIVLNEGFRDLTSELSDFQLAMTECVAGLAGDGIAAVHKSKSILTGLYDTAPDDPSGFYIDIWFTIASEAYELYKLEL</sequence>
<reference evidence="1 2" key="1">
    <citation type="submission" date="2019-11" db="EMBL/GenBank/DDBJ databases">
        <title>Whole genome sequence of a plant growth promoting strain Serratia marcescens BTL07 isolated from the rhizoplane of Chili (Capsicum annuum).</title>
        <authorList>
            <person name="Dutta S."/>
            <person name="Khatun A."/>
            <person name="Gupta D.R."/>
            <person name="Surovy M.Z."/>
            <person name="Rahman M.M."/>
            <person name="Mahmud N.U."/>
            <person name="Emes R."/>
            <person name="Warry A."/>
            <person name="West H."/>
            <person name="Clarke M.L."/>
            <person name="Islam M.T."/>
        </authorList>
    </citation>
    <scope>NUCLEOTIDE SEQUENCE [LARGE SCALE GENOMIC DNA]</scope>
    <source>
        <strain evidence="1 2">BTL07</strain>
    </source>
</reference>
<dbReference type="EMBL" id="WNKC01000007">
    <property type="protein sequence ID" value="MVF06048.1"/>
    <property type="molecule type" value="Genomic_DNA"/>
</dbReference>
<organism evidence="1 2">
    <name type="scientific">Serratia marcescens</name>
    <dbReference type="NCBI Taxonomy" id="615"/>
    <lineage>
        <taxon>Bacteria</taxon>
        <taxon>Pseudomonadati</taxon>
        <taxon>Pseudomonadota</taxon>
        <taxon>Gammaproteobacteria</taxon>
        <taxon>Enterobacterales</taxon>
        <taxon>Yersiniaceae</taxon>
        <taxon>Serratia</taxon>
    </lineage>
</organism>
<comment type="caution">
    <text evidence="1">The sequence shown here is derived from an EMBL/GenBank/DDBJ whole genome shotgun (WGS) entry which is preliminary data.</text>
</comment>